<keyword evidence="2 13" id="KW-0820">tRNA-binding</keyword>
<proteinExistence type="inferred from homology"/>
<dbReference type="GO" id="GO:0000049">
    <property type="term" value="F:tRNA binding"/>
    <property type="evidence" value="ECO:0007669"/>
    <property type="project" value="UniProtKB-KW"/>
</dbReference>
<evidence type="ECO:0000256" key="3">
    <source>
        <dbReference type="ARBA" id="ARBA00022598"/>
    </source>
</evidence>
<dbReference type="PANTHER" id="PTHR11777">
    <property type="entry name" value="ALANYL-TRNA SYNTHETASE"/>
    <property type="match status" value="1"/>
</dbReference>
<keyword evidence="4 13" id="KW-0479">Metal-binding</keyword>
<dbReference type="InterPro" id="IPR018163">
    <property type="entry name" value="Thr/Ala-tRNA-synth_IIc_edit"/>
</dbReference>
<evidence type="ECO:0000256" key="10">
    <source>
        <dbReference type="ARBA" id="ARBA00023146"/>
    </source>
</evidence>
<dbReference type="FunFam" id="3.30.980.10:FF:000004">
    <property type="entry name" value="Alanine--tRNA ligase, cytoplasmic"/>
    <property type="match status" value="1"/>
</dbReference>
<evidence type="ECO:0000256" key="5">
    <source>
        <dbReference type="ARBA" id="ARBA00022741"/>
    </source>
</evidence>
<comment type="catalytic activity">
    <reaction evidence="12 13">
        <text>tRNA(Ala) + L-alanine + ATP = L-alanyl-tRNA(Ala) + AMP + diphosphate</text>
        <dbReference type="Rhea" id="RHEA:12540"/>
        <dbReference type="Rhea" id="RHEA-COMP:9657"/>
        <dbReference type="Rhea" id="RHEA-COMP:9923"/>
        <dbReference type="ChEBI" id="CHEBI:30616"/>
        <dbReference type="ChEBI" id="CHEBI:33019"/>
        <dbReference type="ChEBI" id="CHEBI:57972"/>
        <dbReference type="ChEBI" id="CHEBI:78442"/>
        <dbReference type="ChEBI" id="CHEBI:78497"/>
        <dbReference type="ChEBI" id="CHEBI:456215"/>
        <dbReference type="EC" id="6.1.1.7"/>
    </reaction>
</comment>
<keyword evidence="13" id="KW-0963">Cytoplasm</keyword>
<dbReference type="EC" id="6.1.1.7" evidence="13"/>
<dbReference type="Pfam" id="PF01411">
    <property type="entry name" value="tRNA-synt_2c"/>
    <property type="match status" value="1"/>
</dbReference>
<dbReference type="GO" id="GO:0004813">
    <property type="term" value="F:alanine-tRNA ligase activity"/>
    <property type="evidence" value="ECO:0007669"/>
    <property type="project" value="UniProtKB-UniRule"/>
</dbReference>
<keyword evidence="6 13" id="KW-0862">Zinc</keyword>
<comment type="similarity">
    <text evidence="1 13">Belongs to the class-II aminoacyl-tRNA synthetase family.</text>
</comment>
<name>A0A1I0W804_9CELL</name>
<dbReference type="HAMAP" id="MF_00036_B">
    <property type="entry name" value="Ala_tRNA_synth_B"/>
    <property type="match status" value="1"/>
</dbReference>
<dbReference type="NCBIfam" id="TIGR00344">
    <property type="entry name" value="alaS"/>
    <property type="match status" value="1"/>
</dbReference>
<evidence type="ECO:0000256" key="4">
    <source>
        <dbReference type="ARBA" id="ARBA00022723"/>
    </source>
</evidence>
<dbReference type="PANTHER" id="PTHR11777:SF9">
    <property type="entry name" value="ALANINE--TRNA LIGASE, CYTOPLASMIC"/>
    <property type="match status" value="1"/>
</dbReference>
<dbReference type="Gene3D" id="6.10.250.550">
    <property type="match status" value="1"/>
</dbReference>
<keyword evidence="3 13" id="KW-0436">Ligase</keyword>
<evidence type="ECO:0000256" key="8">
    <source>
        <dbReference type="ARBA" id="ARBA00022884"/>
    </source>
</evidence>
<evidence type="ECO:0000256" key="6">
    <source>
        <dbReference type="ARBA" id="ARBA00022833"/>
    </source>
</evidence>
<dbReference type="Gene3D" id="3.30.930.10">
    <property type="entry name" value="Bira Bifunctional Protein, Domain 2"/>
    <property type="match status" value="1"/>
</dbReference>
<sequence>MRTADVRQRWLDYFASKEHAVVPSVPLISPDPSILFTIAGMVPFIPYILGTQQAPWPRAASVQKCIRTNDIENVGRTTRHGTFFQMNGNFSFGDYFKQGAVELAWELITTPVERGGYGLDGDRIWVTTWDQDAEAWDALASVGVDPKHVVRLPREQIFWDTGQPGPAGPCAEFHYDRGPEYGPEAVGGTVDPGGDRYLEFWNLVFDQYVRGEGTGKDYPLLGELDQKAIDTGAGLERLAFLLQGKQNIYEIDEVFPVIERVQEITGRRYGADEEQDVRMRVVADHVRSSLMLVGDGVRPSNEGRGYVLRRLLRRTVRSMRLLGVDEAVLPSLLPVSRDAMSPSYPEVATDFDRISGVVYGEEDAFLRTLTSGTTILEGAVRKAQEAPAATGPLLSGEQAFALHDTYGFPIDLTLEMASEHGVAVDETAFRTLMAEQRSRARADALAKKTGHADTSAYRDLHGELSAAAGADGAPVRFVGYTDATASSTVVGLLVDGVPAPTATAPADVEVVLDVTPFYAESGGQLADQGTIALEGGALVEVDDVQAPIKGLSVHRGRLVDGTLTLGERGVAQIDTARRGAIARAHTATHMVHKALREALGDQATQAGSENAPSRVRFDFRSGAAVPAGALAEIEERVNSRLQDDLEVTDAVMPIDEARALGAMALFGEKYGNRVRVVSVGGDWSRELCAGTHVGRSGEIGLVTLLGESSIGSGVRRVDALVGAGAYGYQAKERALVGQLSGLLGARPDDLADRVSSLVTRLKDAEKELAALRQAQVLAQAGALAAGAVEVGGLRVVTHDAGEVSGADDLRTLALDVRSRLGEAAGTVVAVGGAAKGRPVVVVATNAAARAAGARAGALVKVASGVLGGGGGGKDDVAQGGGQDTSALPGALVAVVDAVSAGARS</sequence>
<keyword evidence="16" id="KW-1185">Reference proteome</keyword>
<evidence type="ECO:0000256" key="11">
    <source>
        <dbReference type="ARBA" id="ARBA00024779"/>
    </source>
</evidence>
<dbReference type="GO" id="GO:0005524">
    <property type="term" value="F:ATP binding"/>
    <property type="evidence" value="ECO:0007669"/>
    <property type="project" value="UniProtKB-UniRule"/>
</dbReference>
<evidence type="ECO:0000256" key="2">
    <source>
        <dbReference type="ARBA" id="ARBA00022555"/>
    </source>
</evidence>
<evidence type="ECO:0000256" key="1">
    <source>
        <dbReference type="ARBA" id="ARBA00008226"/>
    </source>
</evidence>
<feature type="binding site" evidence="13">
    <location>
        <position position="688"/>
    </location>
    <ligand>
        <name>Zn(2+)</name>
        <dbReference type="ChEBI" id="CHEBI:29105"/>
    </ligand>
</feature>
<keyword evidence="5 13" id="KW-0547">Nucleotide-binding</keyword>
<evidence type="ECO:0000256" key="13">
    <source>
        <dbReference type="HAMAP-Rule" id="MF_00036"/>
    </source>
</evidence>
<keyword evidence="10 13" id="KW-0030">Aminoacyl-tRNA synthetase</keyword>
<dbReference type="OrthoDB" id="9803884at2"/>
<evidence type="ECO:0000313" key="15">
    <source>
        <dbReference type="EMBL" id="SFA84447.1"/>
    </source>
</evidence>
<dbReference type="GO" id="GO:0006419">
    <property type="term" value="P:alanyl-tRNA aminoacylation"/>
    <property type="evidence" value="ECO:0007669"/>
    <property type="project" value="UniProtKB-UniRule"/>
</dbReference>
<comment type="cofactor">
    <cofactor evidence="13">
        <name>Zn(2+)</name>
        <dbReference type="ChEBI" id="CHEBI:29105"/>
    </cofactor>
    <text evidence="13">Binds 1 zinc ion per subunit.</text>
</comment>
<dbReference type="InterPro" id="IPR009000">
    <property type="entry name" value="Transl_B-barrel_sf"/>
</dbReference>
<dbReference type="SUPFAM" id="SSF55186">
    <property type="entry name" value="ThrRS/AlaRS common domain"/>
    <property type="match status" value="1"/>
</dbReference>
<dbReference type="InterPro" id="IPR018164">
    <property type="entry name" value="Ala-tRNA-synth_IIc_N"/>
</dbReference>
<dbReference type="CDD" id="cd00673">
    <property type="entry name" value="AlaRS_core"/>
    <property type="match status" value="1"/>
</dbReference>
<dbReference type="EMBL" id="FOKA01000002">
    <property type="protein sequence ID" value="SFA84447.1"/>
    <property type="molecule type" value="Genomic_DNA"/>
</dbReference>
<keyword evidence="8 13" id="KW-0694">RNA-binding</keyword>
<gene>
    <name evidence="13" type="primary">alaS</name>
    <name evidence="15" type="ORF">SAMN05421867_102240</name>
</gene>
<reference evidence="15 16" key="1">
    <citation type="submission" date="2016-10" db="EMBL/GenBank/DDBJ databases">
        <authorList>
            <person name="de Groot N.N."/>
        </authorList>
    </citation>
    <scope>NUCLEOTIDE SEQUENCE [LARGE SCALE GENOMIC DNA]</scope>
    <source>
        <strain evidence="15 16">CGMCC 4.6945</strain>
    </source>
</reference>
<dbReference type="SMART" id="SM00863">
    <property type="entry name" value="tRNA_SAD"/>
    <property type="match status" value="1"/>
</dbReference>
<dbReference type="SUPFAM" id="SSF101353">
    <property type="entry name" value="Putative anticodon-binding domain of alanyl-tRNA synthetase (AlaRS)"/>
    <property type="match status" value="1"/>
</dbReference>
<dbReference type="Gene3D" id="3.30.980.10">
    <property type="entry name" value="Threonyl-trna Synthetase, Chain A, domain 2"/>
    <property type="match status" value="1"/>
</dbReference>
<dbReference type="InterPro" id="IPR018162">
    <property type="entry name" value="Ala-tRNA-ligase_IIc_anticod-bd"/>
</dbReference>
<dbReference type="InterPro" id="IPR002318">
    <property type="entry name" value="Ala-tRNA-lgiase_IIc"/>
</dbReference>
<dbReference type="FunFam" id="3.30.54.20:FF:000001">
    <property type="entry name" value="Alanine--tRNA ligase"/>
    <property type="match status" value="1"/>
</dbReference>
<evidence type="ECO:0000256" key="7">
    <source>
        <dbReference type="ARBA" id="ARBA00022840"/>
    </source>
</evidence>
<dbReference type="FunFam" id="3.10.310.40:FF:000001">
    <property type="entry name" value="Alanine--tRNA ligase"/>
    <property type="match status" value="1"/>
</dbReference>
<dbReference type="InterPro" id="IPR003156">
    <property type="entry name" value="DHHA1_dom"/>
</dbReference>
<dbReference type="Pfam" id="PF02272">
    <property type="entry name" value="DHHA1"/>
    <property type="match status" value="1"/>
</dbReference>
<comment type="domain">
    <text evidence="13">Consists of three domains; the N-terminal catalytic domain, the editing domain and the C-terminal C-Ala domain. The editing domain removes incorrectly charged amino acids, while the C-Ala domain, along with tRNA(Ala), serves as a bridge to cooperatively bring together the editing and aminoacylation centers thus stimulating deacylation of misacylated tRNAs.</text>
</comment>
<dbReference type="RefSeq" id="WP_090030881.1">
    <property type="nucleotide sequence ID" value="NZ_BONM01000012.1"/>
</dbReference>
<protein>
    <recommendedName>
        <fullName evidence="13">Alanine--tRNA ligase</fullName>
        <ecNumber evidence="13">6.1.1.7</ecNumber>
    </recommendedName>
    <alternativeName>
        <fullName evidence="13">Alanyl-tRNA synthetase</fullName>
        <shortName evidence="13">AlaRS</shortName>
    </alternativeName>
</protein>
<keyword evidence="7 13" id="KW-0067">ATP-binding</keyword>
<evidence type="ECO:0000256" key="9">
    <source>
        <dbReference type="ARBA" id="ARBA00022917"/>
    </source>
</evidence>
<dbReference type="Gene3D" id="3.10.310.40">
    <property type="match status" value="1"/>
</dbReference>
<comment type="subcellular location">
    <subcellularLocation>
        <location evidence="13">Cytoplasm</location>
    </subcellularLocation>
</comment>
<dbReference type="PRINTS" id="PR00980">
    <property type="entry name" value="TRNASYNTHALA"/>
</dbReference>
<dbReference type="InterPro" id="IPR023033">
    <property type="entry name" value="Ala_tRNA_ligase_euk/bac"/>
</dbReference>
<dbReference type="Gene3D" id="3.30.54.20">
    <property type="match status" value="1"/>
</dbReference>
<dbReference type="PROSITE" id="PS50860">
    <property type="entry name" value="AA_TRNA_LIGASE_II_ALA"/>
    <property type="match status" value="1"/>
</dbReference>
<dbReference type="STRING" id="988821.SAMN05421867_102240"/>
<evidence type="ECO:0000256" key="12">
    <source>
        <dbReference type="ARBA" id="ARBA00048300"/>
    </source>
</evidence>
<accession>A0A1I0W804</accession>
<dbReference type="SUPFAM" id="SSF50447">
    <property type="entry name" value="Translation proteins"/>
    <property type="match status" value="1"/>
</dbReference>
<feature type="domain" description="Alanyl-transfer RNA synthetases family profile" evidence="14">
    <location>
        <begin position="1"/>
        <end position="731"/>
    </location>
</feature>
<dbReference type="GO" id="GO:0002161">
    <property type="term" value="F:aminoacyl-tRNA deacylase activity"/>
    <property type="evidence" value="ECO:0007669"/>
    <property type="project" value="TreeGrafter"/>
</dbReference>
<dbReference type="AlphaFoldDB" id="A0A1I0W804"/>
<keyword evidence="9 13" id="KW-0648">Protein biosynthesis</keyword>
<feature type="binding site" evidence="13">
    <location>
        <position position="589"/>
    </location>
    <ligand>
        <name>Zn(2+)</name>
        <dbReference type="ChEBI" id="CHEBI:29105"/>
    </ligand>
</feature>
<dbReference type="GO" id="GO:0008270">
    <property type="term" value="F:zinc ion binding"/>
    <property type="evidence" value="ECO:0007669"/>
    <property type="project" value="UniProtKB-UniRule"/>
</dbReference>
<dbReference type="InterPro" id="IPR050058">
    <property type="entry name" value="Ala-tRNA_ligase"/>
</dbReference>
<dbReference type="GO" id="GO:0005829">
    <property type="term" value="C:cytosol"/>
    <property type="evidence" value="ECO:0007669"/>
    <property type="project" value="TreeGrafter"/>
</dbReference>
<dbReference type="InterPro" id="IPR018165">
    <property type="entry name" value="Ala-tRNA-synth_IIc_core"/>
</dbReference>
<dbReference type="Proteomes" id="UP000199012">
    <property type="component" value="Unassembled WGS sequence"/>
</dbReference>
<comment type="function">
    <text evidence="11 13">Catalyzes the attachment of alanine to tRNA(Ala) in a two-step reaction: alanine is first activated by ATP to form Ala-AMP and then transferred to the acceptor end of tRNA(Ala). Also edits incorrectly charged Ser-tRNA(Ala) and Gly-tRNA(Ala) via its editing domain.</text>
</comment>
<dbReference type="Pfam" id="PF07973">
    <property type="entry name" value="tRNA_SAD"/>
    <property type="match status" value="1"/>
</dbReference>
<evidence type="ECO:0000313" key="16">
    <source>
        <dbReference type="Proteomes" id="UP000199012"/>
    </source>
</evidence>
<dbReference type="SUPFAM" id="SSF55681">
    <property type="entry name" value="Class II aaRS and biotin synthetases"/>
    <property type="match status" value="1"/>
</dbReference>
<evidence type="ECO:0000259" key="14">
    <source>
        <dbReference type="PROSITE" id="PS50860"/>
    </source>
</evidence>
<organism evidence="15 16">
    <name type="scientific">Cellulomonas marina</name>
    <dbReference type="NCBI Taxonomy" id="988821"/>
    <lineage>
        <taxon>Bacteria</taxon>
        <taxon>Bacillati</taxon>
        <taxon>Actinomycetota</taxon>
        <taxon>Actinomycetes</taxon>
        <taxon>Micrococcales</taxon>
        <taxon>Cellulomonadaceae</taxon>
        <taxon>Cellulomonas</taxon>
    </lineage>
</organism>
<feature type="binding site" evidence="13">
    <location>
        <position position="692"/>
    </location>
    <ligand>
        <name>Zn(2+)</name>
        <dbReference type="ChEBI" id="CHEBI:29105"/>
    </ligand>
</feature>
<feature type="binding site" evidence="13">
    <location>
        <position position="585"/>
    </location>
    <ligand>
        <name>Zn(2+)</name>
        <dbReference type="ChEBI" id="CHEBI:29105"/>
    </ligand>
</feature>
<dbReference type="InterPro" id="IPR012947">
    <property type="entry name" value="tRNA_SAD"/>
</dbReference>
<dbReference type="InterPro" id="IPR045864">
    <property type="entry name" value="aa-tRNA-synth_II/BPL/LPL"/>
</dbReference>
<dbReference type="Gene3D" id="2.40.30.130">
    <property type="match status" value="1"/>
</dbReference>